<evidence type="ECO:0000313" key="1">
    <source>
        <dbReference type="EMBL" id="KGF24785.1"/>
    </source>
</evidence>
<name>A0AAW3FBV4_9BACT</name>
<evidence type="ECO:0000313" key="2">
    <source>
        <dbReference type="Proteomes" id="UP000029533"/>
    </source>
</evidence>
<proteinExistence type="predicted"/>
<sequence length="296" mass="34169">MPQENNIFFTTPDKPKWLKLIVDSYQRYNSQGNGIQVFISFGTDIAVKDLMPMHLVTIACLIQFLSDHNWQANLSPNNPSVDDYIYNELRFRDYWLGQKNHVDTADSSHIFNLWRIVDGEKELFAARVEEYLRNNYFKNKDLSAISLSLKEAFYNVFDHASAGNNAFSLIFYDKDTHVLYAAISDFGIGIVRSVKKYIPSIIDDKQALLKAIENNFTVKSAKWNKGKGLDNILSSTDSSRLCSGRALLLYKKKDKYDMQGNKRVYDIDFDFPGTLLYFEVDISQMDDVEILDSFEF</sequence>
<dbReference type="RefSeq" id="WP_036870944.1">
    <property type="nucleotide sequence ID" value="NZ_JRNJ01000104.1"/>
</dbReference>
<dbReference type="EMBL" id="JRNJ01000104">
    <property type="protein sequence ID" value="KGF24785.1"/>
    <property type="molecule type" value="Genomic_DNA"/>
</dbReference>
<dbReference type="AlphaFoldDB" id="A0AAW3FBV4"/>
<reference evidence="1 2" key="1">
    <citation type="submission" date="2014-07" db="EMBL/GenBank/DDBJ databases">
        <authorList>
            <person name="McCorrison J."/>
            <person name="Sanka R."/>
            <person name="Torralba M."/>
            <person name="Gillis M."/>
            <person name="Haft D.H."/>
            <person name="Methe B."/>
            <person name="Sutton G."/>
            <person name="Nelson K.E."/>
        </authorList>
    </citation>
    <scope>NUCLEOTIDE SEQUENCE [LARGE SCALE GENOMIC DNA]</scope>
    <source>
        <strain evidence="1 2">DNF00424</strain>
    </source>
</reference>
<dbReference type="Proteomes" id="UP000029533">
    <property type="component" value="Unassembled WGS sequence"/>
</dbReference>
<protein>
    <submittedName>
        <fullName evidence="1">ATP-binding protein</fullName>
    </submittedName>
</protein>
<comment type="caution">
    <text evidence="1">The sequence shown here is derived from an EMBL/GenBank/DDBJ whole genome shotgun (WGS) entry which is preliminary data.</text>
</comment>
<organism evidence="1 2">
    <name type="scientific">Prevotella histicola JCM 15637 = DNF00424</name>
    <dbReference type="NCBI Taxonomy" id="1236504"/>
    <lineage>
        <taxon>Bacteria</taxon>
        <taxon>Pseudomonadati</taxon>
        <taxon>Bacteroidota</taxon>
        <taxon>Bacteroidia</taxon>
        <taxon>Bacteroidales</taxon>
        <taxon>Prevotellaceae</taxon>
        <taxon>Prevotella</taxon>
    </lineage>
</organism>
<dbReference type="GO" id="GO:0005524">
    <property type="term" value="F:ATP binding"/>
    <property type="evidence" value="ECO:0007669"/>
    <property type="project" value="UniProtKB-KW"/>
</dbReference>
<accession>A0AAW3FBV4</accession>
<gene>
    <name evidence="1" type="ORF">HMPREF2132_10805</name>
</gene>
<keyword evidence="1" id="KW-0067">ATP-binding</keyword>
<keyword evidence="1" id="KW-0547">Nucleotide-binding</keyword>